<keyword evidence="2" id="KW-0732">Signal</keyword>
<feature type="chain" id="PRO_5020362486" evidence="2">
    <location>
        <begin position="21"/>
        <end position="341"/>
    </location>
</feature>
<dbReference type="Proteomes" id="UP000310158">
    <property type="component" value="Unassembled WGS sequence"/>
</dbReference>
<proteinExistence type="predicted"/>
<dbReference type="OrthoDB" id="72269at2759"/>
<comment type="caution">
    <text evidence="3">The sequence shown here is derived from an EMBL/GenBank/DDBJ whole genome shotgun (WGS) entry which is preliminary data.</text>
</comment>
<evidence type="ECO:0000313" key="3">
    <source>
        <dbReference type="EMBL" id="THH10990.1"/>
    </source>
</evidence>
<feature type="transmembrane region" description="Helical" evidence="1">
    <location>
        <begin position="299"/>
        <end position="324"/>
    </location>
</feature>
<evidence type="ECO:0000256" key="2">
    <source>
        <dbReference type="SAM" id="SignalP"/>
    </source>
</evidence>
<keyword evidence="1" id="KW-1133">Transmembrane helix</keyword>
<reference evidence="3 4" key="1">
    <citation type="submission" date="2019-02" db="EMBL/GenBank/DDBJ databases">
        <title>Genome sequencing of the rare red list fungi Bondarzewia mesenterica.</title>
        <authorList>
            <person name="Buettner E."/>
            <person name="Kellner H."/>
        </authorList>
    </citation>
    <scope>NUCLEOTIDE SEQUENCE [LARGE SCALE GENOMIC DNA]</scope>
    <source>
        <strain evidence="3 4">DSM 108281</strain>
    </source>
</reference>
<feature type="transmembrane region" description="Helical" evidence="1">
    <location>
        <begin position="119"/>
        <end position="138"/>
    </location>
</feature>
<evidence type="ECO:0000313" key="4">
    <source>
        <dbReference type="Proteomes" id="UP000310158"/>
    </source>
</evidence>
<feature type="transmembrane region" description="Helical" evidence="1">
    <location>
        <begin position="159"/>
        <end position="179"/>
    </location>
</feature>
<evidence type="ECO:0000256" key="1">
    <source>
        <dbReference type="SAM" id="Phobius"/>
    </source>
</evidence>
<dbReference type="EMBL" id="SGPL01000538">
    <property type="protein sequence ID" value="THH10990.1"/>
    <property type="molecule type" value="Genomic_DNA"/>
</dbReference>
<gene>
    <name evidence="3" type="ORF">EW146_g8193</name>
</gene>
<organism evidence="3 4">
    <name type="scientific">Bondarzewia mesenterica</name>
    <dbReference type="NCBI Taxonomy" id="1095465"/>
    <lineage>
        <taxon>Eukaryota</taxon>
        <taxon>Fungi</taxon>
        <taxon>Dikarya</taxon>
        <taxon>Basidiomycota</taxon>
        <taxon>Agaricomycotina</taxon>
        <taxon>Agaricomycetes</taxon>
        <taxon>Russulales</taxon>
        <taxon>Bondarzewiaceae</taxon>
        <taxon>Bondarzewia</taxon>
    </lineage>
</organism>
<name>A0A4S4LLV3_9AGAM</name>
<keyword evidence="1" id="KW-0472">Membrane</keyword>
<protein>
    <submittedName>
        <fullName evidence="3">Uncharacterized protein</fullName>
    </submittedName>
</protein>
<feature type="signal peptide" evidence="2">
    <location>
        <begin position="1"/>
        <end position="20"/>
    </location>
</feature>
<feature type="transmembrane region" description="Helical" evidence="1">
    <location>
        <begin position="220"/>
        <end position="241"/>
    </location>
</feature>
<feature type="transmembrane region" description="Helical" evidence="1">
    <location>
        <begin position="272"/>
        <end position="292"/>
    </location>
</feature>
<dbReference type="AlphaFoldDB" id="A0A4S4LLV3"/>
<accession>A0A4S4LLV3</accession>
<sequence length="341" mass="37118">MSAKILRVVLPLMLFPCLSALAFHFIVGHLTTSGGGEQIAAQCPPNDGPYNIKFTNISAVDRQLCILVTFFHASFDSKNLPLLAEFASSGAVLVVLPYIEAARQGRPFLLAFPTLLGAIYQNAGAGVMFPLYWLAFILSGQTRIRSGPQVKIDQAHAEATLFALLIGVVVPSGLMYFMVDAVVTAAWQAFPVWMLLAQQAHLLVRPSSRHPQSGYKTIQATFIFTFLLSAITHITVIWPLLGDTATLKYSFLPRVEAPDPTTTTLQYATLVFLQWDAAFSFGASLLGTMWFAESLQQSLIILVWNVVGSLAFGPGAALSGLLIWREARLNGGETVSNVKRD</sequence>
<keyword evidence="4" id="KW-1185">Reference proteome</keyword>
<keyword evidence="1" id="KW-0812">Transmembrane</keyword>